<dbReference type="EMBL" id="JAATEJ010000025">
    <property type="protein sequence ID" value="NJP46910.1"/>
    <property type="molecule type" value="Genomic_DNA"/>
</dbReference>
<sequence length="74" mass="7477">MGAGDLLVRIGAIVFVVGAAGTLATVAPLLLGTRRLPTPAYFVSMLMGVGLALALLGLLRSALAQRRPGGHPQA</sequence>
<keyword evidence="1" id="KW-0812">Transmembrane</keyword>
<comment type="caution">
    <text evidence="2">The sequence shown here is derived from an EMBL/GenBank/DDBJ whole genome shotgun (WGS) entry which is preliminary data.</text>
</comment>
<organism evidence="2 3">
    <name type="scientific">Actinacidiphila epipremni</name>
    <dbReference type="NCBI Taxonomy" id="2053013"/>
    <lineage>
        <taxon>Bacteria</taxon>
        <taxon>Bacillati</taxon>
        <taxon>Actinomycetota</taxon>
        <taxon>Actinomycetes</taxon>
        <taxon>Kitasatosporales</taxon>
        <taxon>Streptomycetaceae</taxon>
        <taxon>Actinacidiphila</taxon>
    </lineage>
</organism>
<evidence type="ECO:0000313" key="2">
    <source>
        <dbReference type="EMBL" id="NJP46910.1"/>
    </source>
</evidence>
<name>A0ABX0ZSF7_9ACTN</name>
<dbReference type="Proteomes" id="UP000734511">
    <property type="component" value="Unassembled WGS sequence"/>
</dbReference>
<reference evidence="2 3" key="1">
    <citation type="submission" date="2020-03" db="EMBL/GenBank/DDBJ databases">
        <title>WGS of actinomycetes isolated from Thailand.</title>
        <authorList>
            <person name="Thawai C."/>
        </authorList>
    </citation>
    <scope>NUCLEOTIDE SEQUENCE [LARGE SCALE GENOMIC DNA]</scope>
    <source>
        <strain evidence="2 3">PRB2-1</strain>
    </source>
</reference>
<dbReference type="RefSeq" id="WP_167985819.1">
    <property type="nucleotide sequence ID" value="NZ_JAATEJ010000025.1"/>
</dbReference>
<proteinExistence type="predicted"/>
<evidence type="ECO:0000256" key="1">
    <source>
        <dbReference type="SAM" id="Phobius"/>
    </source>
</evidence>
<evidence type="ECO:0000313" key="3">
    <source>
        <dbReference type="Proteomes" id="UP000734511"/>
    </source>
</evidence>
<protein>
    <submittedName>
        <fullName evidence="2">Uncharacterized protein</fullName>
    </submittedName>
</protein>
<keyword evidence="1" id="KW-1133">Transmembrane helix</keyword>
<feature type="transmembrane region" description="Helical" evidence="1">
    <location>
        <begin position="7"/>
        <end position="27"/>
    </location>
</feature>
<keyword evidence="3" id="KW-1185">Reference proteome</keyword>
<feature type="transmembrane region" description="Helical" evidence="1">
    <location>
        <begin position="39"/>
        <end position="59"/>
    </location>
</feature>
<keyword evidence="1" id="KW-0472">Membrane</keyword>
<gene>
    <name evidence="2" type="ORF">HCN08_26395</name>
</gene>
<accession>A0ABX0ZSF7</accession>